<organism evidence="2 3">
    <name type="scientific">Streptomyces mirabilis</name>
    <dbReference type="NCBI Taxonomy" id="68239"/>
    <lineage>
        <taxon>Bacteria</taxon>
        <taxon>Bacillati</taxon>
        <taxon>Actinomycetota</taxon>
        <taxon>Actinomycetes</taxon>
        <taxon>Kitasatosporales</taxon>
        <taxon>Streptomycetaceae</taxon>
        <taxon>Streptomyces</taxon>
    </lineage>
</organism>
<name>A0A1I2SET4_9ACTN</name>
<dbReference type="Proteomes" id="UP000181942">
    <property type="component" value="Unassembled WGS sequence"/>
</dbReference>
<proteinExistence type="predicted"/>
<evidence type="ECO:0000259" key="1">
    <source>
        <dbReference type="PROSITE" id="PS51462"/>
    </source>
</evidence>
<dbReference type="Pfam" id="PF00293">
    <property type="entry name" value="NUDIX"/>
    <property type="match status" value="1"/>
</dbReference>
<feature type="domain" description="Nudix hydrolase" evidence="1">
    <location>
        <begin position="6"/>
        <end position="124"/>
    </location>
</feature>
<protein>
    <submittedName>
        <fullName evidence="2">ADP-ribose pyrophosphatase YjhB, NUDIX family</fullName>
    </submittedName>
</protein>
<reference evidence="2 3" key="1">
    <citation type="submission" date="2016-10" db="EMBL/GenBank/DDBJ databases">
        <authorList>
            <person name="de Groot N.N."/>
        </authorList>
    </citation>
    <scope>NUCLEOTIDE SEQUENCE [LARGE SCALE GENOMIC DNA]</scope>
    <source>
        <strain evidence="2 3">OK461</strain>
    </source>
</reference>
<dbReference type="InterPro" id="IPR000086">
    <property type="entry name" value="NUDIX_hydrolase_dom"/>
</dbReference>
<dbReference type="RefSeq" id="WP_075032069.1">
    <property type="nucleotide sequence ID" value="NZ_FONR01000021.1"/>
</dbReference>
<dbReference type="SUPFAM" id="SSF55811">
    <property type="entry name" value="Nudix"/>
    <property type="match status" value="1"/>
</dbReference>
<sequence length="126" mass="13213">MTLEQAARGVVDAVVVYDGRLLMVAAQDSWGLPSGTPQPAESAQAGAARLVYELTAYLVDGTSVLRPQGTAGDDARPAVVCQLLSQAPSAEARLGPEQIRWAPFDEAIDAGLPEAVRDYLVGHTPV</sequence>
<evidence type="ECO:0000313" key="2">
    <source>
        <dbReference type="EMBL" id="SFG49387.1"/>
    </source>
</evidence>
<evidence type="ECO:0000313" key="3">
    <source>
        <dbReference type="Proteomes" id="UP000181942"/>
    </source>
</evidence>
<dbReference type="AlphaFoldDB" id="A0A1I2SET4"/>
<accession>A0A1I2SET4</accession>
<dbReference type="OrthoDB" id="4248693at2"/>
<dbReference type="EMBL" id="FONR01000021">
    <property type="protein sequence ID" value="SFG49387.1"/>
    <property type="molecule type" value="Genomic_DNA"/>
</dbReference>
<dbReference type="Gene3D" id="3.90.79.10">
    <property type="entry name" value="Nucleoside Triphosphate Pyrophosphohydrolase"/>
    <property type="match status" value="1"/>
</dbReference>
<dbReference type="PROSITE" id="PS51462">
    <property type="entry name" value="NUDIX"/>
    <property type="match status" value="1"/>
</dbReference>
<dbReference type="InterPro" id="IPR015797">
    <property type="entry name" value="NUDIX_hydrolase-like_dom_sf"/>
</dbReference>
<gene>
    <name evidence="2" type="ORF">SAMN02787118_121164</name>
</gene>